<sequence length="1087" mass="120114">MSTKQKGVPKGFAPVDKTVMKARMENLTPVEKGMQSLMVADRDIRGNRDRDEKSKADYRKVRKLSDIISNNTQASTDLRSVTQLIKRAEDLWVTLLLKPNGDQRNILNFLTENTDMKNVELHDNLISSVKKYFTTQYPFEKDLAQIIKDVMFRSGSYALLNMSHSVLDHLINGYEMSLETSGNEGFERGKAIFEKHFDGSFKKAKNLGYIRKTPNNALADAGGMESLWGVSGNASAGSEYNLVEEGLNWTFTDNPIVMRAAELRQSMVSRRLRSVTGNETLRTVMGQVFETGKKQLAKAKKEKNQNNNKVGIASIEDSNKIIAELYPKRNYRYSESLSVRRSRFYTGSGKGIGITYHVPSEACIPVHANGDIGNPFGYILLTDPDTGEFLRTVGDMKFYQGSQSGTVLKNGVGSINEMASHIKAVAQGRDCAVDMSWMVEFASATLEKELAEGFINGDLRKSVTISLTEHNKKLFLGRAFRQQGVRCVFVPAEYMTYIATEFNALGTGRSLVEEAKLHITRLAVLETADALANIENSISHTELSIVLEKQNPDARNLVAMVRDEWFANNPTLHDIIGFNNVSIDAVLDRFKEQSLTIRVDAGENRSVIAPEINAQQMEREPLKTIDPATREQLLNVISGYFNLKRSWLDDSGEGNDFQVEALAEQEMLRNQTAELSDKFSRYFSDFMRKHIMCNEPLVTDLLKTIKENAKLYEKTSSQYSLEEIAEAEGLELEGKLTEEEKVEMVFLDFLKSFYVELPKPAITDTLNKIDDKIEAIDKLVERWTQLMGGAKAIERLAAEINVEPDLIISQVKGAMLADAFQRFNIPMPFEEVLNDGDGGGIFSMVDSITNLETNTIKFLEAYVNGNKKTNKLLEKLKAKSDEINGEKPDETTDPSNPGMLEEQPGGGFDGGGGDFGGGSDFGAEDTGATGTDGSDMSAFSMDDLPAGPDTGGEGAGDESGAEPGAEPMAQSAELDLPPDDSEAGLTPDDEAVLDSDDELGGEPGSEDEIELQSFGADDLPPADDEAVIEDQDQLDNDTEQGSDPEVIEDDEKKLEEDVVTEEEEIAPEMSAFDESDLPPEGEDKKKK</sequence>
<evidence type="ECO:0000313" key="3">
    <source>
        <dbReference type="Proteomes" id="UP000318420"/>
    </source>
</evidence>
<gene>
    <name evidence="2" type="ORF">LAh10_38</name>
</gene>
<dbReference type="Proteomes" id="UP000318420">
    <property type="component" value="Segment"/>
</dbReference>
<evidence type="ECO:0000256" key="1">
    <source>
        <dbReference type="SAM" id="MobiDB-lite"/>
    </source>
</evidence>
<feature type="compositionally biased region" description="Acidic residues" evidence="1">
    <location>
        <begin position="976"/>
        <end position="1010"/>
    </location>
</feature>
<feature type="compositionally biased region" description="Basic and acidic residues" evidence="1">
    <location>
        <begin position="879"/>
        <end position="890"/>
    </location>
</feature>
<organism evidence="2 3">
    <name type="scientific">Aeromonas phage LAh10</name>
    <dbReference type="NCBI Taxonomy" id="2591025"/>
    <lineage>
        <taxon>Viruses</taxon>
        <taxon>Duplodnaviria</taxon>
        <taxon>Heunggongvirae</taxon>
        <taxon>Uroviricota</taxon>
        <taxon>Caudoviricetes</taxon>
        <taxon>Chimalliviridae</taxon>
        <taxon>Ludhianavirus</taxon>
        <taxon>Ludhianavirus LAh10</taxon>
    </lineage>
</organism>
<feature type="compositionally biased region" description="Low complexity" evidence="1">
    <location>
        <begin position="925"/>
        <end position="935"/>
    </location>
</feature>
<evidence type="ECO:0000313" key="2">
    <source>
        <dbReference type="EMBL" id="QDH47015.1"/>
    </source>
</evidence>
<name>A0A514A1A6_9CAUD</name>
<protein>
    <recommendedName>
        <fullName evidence="4">Virion structural protein</fullName>
    </recommendedName>
</protein>
<proteinExistence type="predicted"/>
<accession>A0A514A1A6</accession>
<dbReference type="EMBL" id="MK838116">
    <property type="protein sequence ID" value="QDH47015.1"/>
    <property type="molecule type" value="Genomic_DNA"/>
</dbReference>
<feature type="compositionally biased region" description="Acidic residues" evidence="1">
    <location>
        <begin position="1020"/>
        <end position="1049"/>
    </location>
</feature>
<keyword evidence="3" id="KW-1185">Reference proteome</keyword>
<evidence type="ECO:0008006" key="4">
    <source>
        <dbReference type="Google" id="ProtNLM"/>
    </source>
</evidence>
<feature type="compositionally biased region" description="Acidic residues" evidence="1">
    <location>
        <begin position="1057"/>
        <end position="1080"/>
    </location>
</feature>
<reference evidence="2 3" key="1">
    <citation type="submission" date="2019-04" db="EMBL/GenBank/DDBJ databases">
        <title>Novel bacteriophages capable of disrupting biofilms from clinical strains of Aeromonas hydrophila with intrinsic antibiotic resistance.</title>
        <authorList>
            <person name="Kabwe M."/>
            <person name="Brown T.L."/>
            <person name="Speirs L."/>
            <person name="Ku H."/>
            <person name="Leach M."/>
            <person name="Chan H.T."/>
            <person name="Petrovski S."/>
            <person name="Lock P."/>
            <person name="Tucci J."/>
        </authorList>
    </citation>
    <scope>NUCLEOTIDE SEQUENCE [LARGE SCALE GENOMIC DNA]</scope>
</reference>
<feature type="region of interest" description="Disordered" evidence="1">
    <location>
        <begin position="879"/>
        <end position="1087"/>
    </location>
</feature>
<feature type="compositionally biased region" description="Gly residues" evidence="1">
    <location>
        <begin position="904"/>
        <end position="920"/>
    </location>
</feature>